<feature type="region of interest" description="Disordered" evidence="1">
    <location>
        <begin position="1"/>
        <end position="51"/>
    </location>
</feature>
<name>A0A0E0NTI1_ORYRU</name>
<dbReference type="Proteomes" id="UP000008022">
    <property type="component" value="Unassembled WGS sequence"/>
</dbReference>
<evidence type="ECO:0000313" key="2">
    <source>
        <dbReference type="EnsemblPlants" id="ORUFI03G13680.1"/>
    </source>
</evidence>
<sequence>MPSHATETESRREESGQRACCALPGDQEMENAPARKPARPKRQAAEKAGVERRWRSVARREVVAEEKTFGELGMASVNSPAAAAWVGEACRIGAAGGDEEGEWWWWTLSTARGEQGRRGDERARAGGRWAATEVEKKVRRGADGWGPFHAGTHGGTPRRQKWQIVKKLPLSSGKLLSANLRGAFG</sequence>
<accession>A0A0E0NTI1</accession>
<organism evidence="2 3">
    <name type="scientific">Oryza rufipogon</name>
    <name type="common">Brownbeard rice</name>
    <name type="synonym">Asian wild rice</name>
    <dbReference type="NCBI Taxonomy" id="4529"/>
    <lineage>
        <taxon>Eukaryota</taxon>
        <taxon>Viridiplantae</taxon>
        <taxon>Streptophyta</taxon>
        <taxon>Embryophyta</taxon>
        <taxon>Tracheophyta</taxon>
        <taxon>Spermatophyta</taxon>
        <taxon>Magnoliopsida</taxon>
        <taxon>Liliopsida</taxon>
        <taxon>Poales</taxon>
        <taxon>Poaceae</taxon>
        <taxon>BOP clade</taxon>
        <taxon>Oryzoideae</taxon>
        <taxon>Oryzeae</taxon>
        <taxon>Oryzinae</taxon>
        <taxon>Oryza</taxon>
    </lineage>
</organism>
<reference evidence="3" key="1">
    <citation type="submission" date="2013-06" db="EMBL/GenBank/DDBJ databases">
        <authorList>
            <person name="Zhao Q."/>
        </authorList>
    </citation>
    <scope>NUCLEOTIDE SEQUENCE</scope>
    <source>
        <strain evidence="3">cv. W1943</strain>
    </source>
</reference>
<reference evidence="2" key="2">
    <citation type="submission" date="2015-06" db="UniProtKB">
        <authorList>
            <consortium name="EnsemblPlants"/>
        </authorList>
    </citation>
    <scope>IDENTIFICATION</scope>
</reference>
<proteinExistence type="predicted"/>
<dbReference type="Gramene" id="ORUFI03G13680.1">
    <property type="protein sequence ID" value="ORUFI03G13680.1"/>
    <property type="gene ID" value="ORUFI03G13680"/>
</dbReference>
<dbReference type="AlphaFoldDB" id="A0A0E0NTI1"/>
<keyword evidence="3" id="KW-1185">Reference proteome</keyword>
<feature type="compositionally biased region" description="Basic and acidic residues" evidence="1">
    <location>
        <begin position="1"/>
        <end position="16"/>
    </location>
</feature>
<evidence type="ECO:0008006" key="4">
    <source>
        <dbReference type="Google" id="ProtNLM"/>
    </source>
</evidence>
<dbReference type="EnsemblPlants" id="ORUFI03G13680.1">
    <property type="protein sequence ID" value="ORUFI03G13680.1"/>
    <property type="gene ID" value="ORUFI03G13680"/>
</dbReference>
<evidence type="ECO:0000313" key="3">
    <source>
        <dbReference type="Proteomes" id="UP000008022"/>
    </source>
</evidence>
<protein>
    <recommendedName>
        <fullName evidence="4">DUF834 domain-containing protein</fullName>
    </recommendedName>
</protein>
<evidence type="ECO:0000256" key="1">
    <source>
        <dbReference type="SAM" id="MobiDB-lite"/>
    </source>
</evidence>
<dbReference type="HOGENOM" id="CLU_1463539_0_0_1"/>